<dbReference type="Proteomes" id="UP001168990">
    <property type="component" value="Unassembled WGS sequence"/>
</dbReference>
<name>A0AA39FHT2_9HYME</name>
<feature type="domain" description="SWIM-type" evidence="2">
    <location>
        <begin position="43"/>
        <end position="81"/>
    </location>
</feature>
<dbReference type="EMBL" id="JAQQBS010000004">
    <property type="protein sequence ID" value="KAK0169753.1"/>
    <property type="molecule type" value="Genomic_DNA"/>
</dbReference>
<keyword evidence="1" id="KW-0863">Zinc-finger</keyword>
<dbReference type="GO" id="GO:0008270">
    <property type="term" value="F:zinc ion binding"/>
    <property type="evidence" value="ECO:0007669"/>
    <property type="project" value="UniProtKB-KW"/>
</dbReference>
<reference evidence="3" key="1">
    <citation type="journal article" date="2023" name="bioRxiv">
        <title>Scaffold-level genome assemblies of two parasitoid biocontrol wasps reveal the parthenogenesis mechanism and an associated novel virus.</title>
        <authorList>
            <person name="Inwood S."/>
            <person name="Skelly J."/>
            <person name="Guhlin J."/>
            <person name="Harrop T."/>
            <person name="Goldson S."/>
            <person name="Dearden P."/>
        </authorList>
    </citation>
    <scope>NUCLEOTIDE SEQUENCE</scope>
    <source>
        <strain evidence="3">Irish</strain>
        <tissue evidence="3">Whole body</tissue>
    </source>
</reference>
<organism evidence="3 4">
    <name type="scientific">Microctonus aethiopoides</name>
    <dbReference type="NCBI Taxonomy" id="144406"/>
    <lineage>
        <taxon>Eukaryota</taxon>
        <taxon>Metazoa</taxon>
        <taxon>Ecdysozoa</taxon>
        <taxon>Arthropoda</taxon>
        <taxon>Hexapoda</taxon>
        <taxon>Insecta</taxon>
        <taxon>Pterygota</taxon>
        <taxon>Neoptera</taxon>
        <taxon>Endopterygota</taxon>
        <taxon>Hymenoptera</taxon>
        <taxon>Apocrita</taxon>
        <taxon>Ichneumonoidea</taxon>
        <taxon>Braconidae</taxon>
        <taxon>Euphorinae</taxon>
        <taxon>Microctonus</taxon>
    </lineage>
</organism>
<proteinExistence type="predicted"/>
<comment type="caution">
    <text evidence="3">The sequence shown here is derived from an EMBL/GenBank/DDBJ whole genome shotgun (WGS) entry which is preliminary data.</text>
</comment>
<keyword evidence="4" id="KW-1185">Reference proteome</keyword>
<keyword evidence="1" id="KW-0862">Zinc</keyword>
<evidence type="ECO:0000313" key="4">
    <source>
        <dbReference type="Proteomes" id="UP001168990"/>
    </source>
</evidence>
<dbReference type="AlphaFoldDB" id="A0AA39FHT2"/>
<reference evidence="3" key="2">
    <citation type="submission" date="2023-03" db="EMBL/GenBank/DDBJ databases">
        <authorList>
            <person name="Inwood S.N."/>
            <person name="Skelly J.G."/>
            <person name="Guhlin J."/>
            <person name="Harrop T.W.R."/>
            <person name="Goldson S.G."/>
            <person name="Dearden P.K."/>
        </authorList>
    </citation>
    <scope>NUCLEOTIDE SEQUENCE</scope>
    <source>
        <strain evidence="3">Irish</strain>
        <tissue evidence="3">Whole body</tissue>
    </source>
</reference>
<gene>
    <name evidence="3" type="ORF">PV328_010395</name>
</gene>
<evidence type="ECO:0000313" key="3">
    <source>
        <dbReference type="EMBL" id="KAK0169753.1"/>
    </source>
</evidence>
<protein>
    <recommendedName>
        <fullName evidence="2">SWIM-type domain-containing protein</fullName>
    </recommendedName>
</protein>
<evidence type="ECO:0000259" key="2">
    <source>
        <dbReference type="PROSITE" id="PS50966"/>
    </source>
</evidence>
<evidence type="ECO:0000256" key="1">
    <source>
        <dbReference type="PROSITE-ProRule" id="PRU00325"/>
    </source>
</evidence>
<accession>A0AA39FHT2</accession>
<dbReference type="InterPro" id="IPR007527">
    <property type="entry name" value="Znf_SWIM"/>
</dbReference>
<sequence length="124" mass="14218">MNEGKLLVTANHVRDVKDFRQYGKSHLIKSKVIRQTSISLSPYDTNLHINEERFVEDVSCTCVYNKSKKCKHIAALVYIINHEESITKTSHEQQWGNQTPVPVSLLRKSTQNAETAMKCFLAKK</sequence>
<keyword evidence="1" id="KW-0479">Metal-binding</keyword>
<dbReference type="PROSITE" id="PS50966">
    <property type="entry name" value="ZF_SWIM"/>
    <property type="match status" value="1"/>
</dbReference>